<sequence length="168" mass="18114">MVFVTYANSHGGMSPPTPPRKGDGSHYRFELVHEQGLLRTYGDDGVDLVAGVIHPFLRGSGPRAEAAARIRVAVRTQVVLQASLAMGIEMESCNAEQRSVLLGSRAYPPTVRMWDAPVPLVLVTSFYRPTGMLTTPRGNILWLDPTTGESLLSSLLAANVVVLAERSG</sequence>
<dbReference type="STRING" id="159449.B4N89_45020"/>
<gene>
    <name evidence="1" type="ORF">B4N89_45020</name>
</gene>
<protein>
    <submittedName>
        <fullName evidence="1">Uncharacterized protein</fullName>
    </submittedName>
</protein>
<dbReference type="Proteomes" id="UP000190037">
    <property type="component" value="Unassembled WGS sequence"/>
</dbReference>
<dbReference type="OrthoDB" id="5122386at2"/>
<proteinExistence type="predicted"/>
<evidence type="ECO:0000313" key="1">
    <source>
        <dbReference type="EMBL" id="OPC76655.1"/>
    </source>
</evidence>
<name>A0A1T3NIV0_9ACTN</name>
<dbReference type="RefSeq" id="WP_143658332.1">
    <property type="nucleotide sequence ID" value="NZ_MWQN01000005.1"/>
</dbReference>
<accession>A0A1T3NIV0</accession>
<organism evidence="1 2">
    <name type="scientific">Embleya scabrispora</name>
    <dbReference type="NCBI Taxonomy" id="159449"/>
    <lineage>
        <taxon>Bacteria</taxon>
        <taxon>Bacillati</taxon>
        <taxon>Actinomycetota</taxon>
        <taxon>Actinomycetes</taxon>
        <taxon>Kitasatosporales</taxon>
        <taxon>Streptomycetaceae</taxon>
        <taxon>Embleya</taxon>
    </lineage>
</organism>
<comment type="caution">
    <text evidence="1">The sequence shown here is derived from an EMBL/GenBank/DDBJ whole genome shotgun (WGS) entry which is preliminary data.</text>
</comment>
<evidence type="ECO:0000313" key="2">
    <source>
        <dbReference type="Proteomes" id="UP000190037"/>
    </source>
</evidence>
<keyword evidence="2" id="KW-1185">Reference proteome</keyword>
<dbReference type="EMBL" id="MWQN01000005">
    <property type="protein sequence ID" value="OPC76655.1"/>
    <property type="molecule type" value="Genomic_DNA"/>
</dbReference>
<reference evidence="1 2" key="1">
    <citation type="submission" date="2017-03" db="EMBL/GenBank/DDBJ databases">
        <title>Draft genome sequence of Streptomyces scabrisporus NF3, endophyte isolated from Amphipterygium adstringens.</title>
        <authorList>
            <person name="Vazquez M."/>
            <person name="Ceapa C.D."/>
            <person name="Rodriguez Luna D."/>
            <person name="Sanchez Esquivel S."/>
        </authorList>
    </citation>
    <scope>NUCLEOTIDE SEQUENCE [LARGE SCALE GENOMIC DNA]</scope>
    <source>
        <strain evidence="1 2">NF3</strain>
    </source>
</reference>
<dbReference type="AlphaFoldDB" id="A0A1T3NIV0"/>